<organism evidence="1 2">
    <name type="scientific">Curtobacterium aetherium</name>
    <dbReference type="NCBI Taxonomy" id="2841594"/>
    <lineage>
        <taxon>Bacteria</taxon>
        <taxon>Bacillati</taxon>
        <taxon>Actinomycetota</taxon>
        <taxon>Actinomycetes</taxon>
        <taxon>Micrococcales</taxon>
        <taxon>Microbacteriaceae</taxon>
        <taxon>Curtobacterium</taxon>
    </lineage>
</organism>
<keyword evidence="2" id="KW-1185">Reference proteome</keyword>
<dbReference type="Proteomes" id="UP000681794">
    <property type="component" value="Chromosome"/>
</dbReference>
<protein>
    <submittedName>
        <fullName evidence="1">Mycothiol synthase</fullName>
        <ecNumber evidence="1">2.3.1.189</ecNumber>
    </submittedName>
</protein>
<name>A0ACD1E8Q7_9MICO</name>
<dbReference type="EMBL" id="CP076544">
    <property type="protein sequence ID" value="QWS35263.1"/>
    <property type="molecule type" value="Genomic_DNA"/>
</dbReference>
<dbReference type="EC" id="2.3.1.189" evidence="1"/>
<keyword evidence="1" id="KW-0808">Transferase</keyword>
<reference evidence="1" key="1">
    <citation type="submission" date="2021-06" db="EMBL/GenBank/DDBJ databases">
        <authorList>
            <person name="Ellington A.J."/>
            <person name="Bryan N.C."/>
            <person name="Christner B.C."/>
            <person name="Reisch C.R."/>
        </authorList>
    </citation>
    <scope>NUCLEOTIDE SEQUENCE</scope>
    <source>
        <strain evidence="1">L6-1</strain>
    </source>
</reference>
<evidence type="ECO:0000313" key="1">
    <source>
        <dbReference type="EMBL" id="QWS35263.1"/>
    </source>
</evidence>
<accession>A0ACD1E8Q7</accession>
<proteinExistence type="predicted"/>
<sequence>MGLRLLRRHPHGRRARPPPPRQARRPRVPHRYRPQRRVPLQRPRRRRPSAGPVVLAVVEQLAHAAVAAGEAPPFSDQTLVDLRAGRARVLGDDSGVAVVRDGEVEIVVGREARGRGIGSRLVEQVLALGDDAPVRAWAHGDHPAARALAARQGWSAERTLLQLRAPVPTTAADPGLPDGYRLDAFRAGSAEDETDWLALNASAFASHPEQGRMTLDDLRARESDAWFSGDDLVLLRDADGRLAGSCWLKVEDGVGEYYAVAVRPDLQGHGLGGVLMRAGAARLVDRGLDAVALYVEGDNAPALALYRRQGFVDHTIDVQYAAPVSGR</sequence>
<gene>
    <name evidence="1" type="primary">mshD</name>
    <name evidence="1" type="ORF">KM842_15255</name>
</gene>
<keyword evidence="1" id="KW-0012">Acyltransferase</keyword>
<evidence type="ECO:0000313" key="2">
    <source>
        <dbReference type="Proteomes" id="UP000681794"/>
    </source>
</evidence>